<feature type="compositionally biased region" description="Polar residues" evidence="1">
    <location>
        <begin position="146"/>
        <end position="173"/>
    </location>
</feature>
<dbReference type="AlphaFoldDB" id="A0A9P6K6B7"/>
<organism evidence="2 3">
    <name type="scientific">Mortierella hygrophila</name>
    <dbReference type="NCBI Taxonomy" id="979708"/>
    <lineage>
        <taxon>Eukaryota</taxon>
        <taxon>Fungi</taxon>
        <taxon>Fungi incertae sedis</taxon>
        <taxon>Mucoromycota</taxon>
        <taxon>Mortierellomycotina</taxon>
        <taxon>Mortierellomycetes</taxon>
        <taxon>Mortierellales</taxon>
        <taxon>Mortierellaceae</taxon>
        <taxon>Mortierella</taxon>
    </lineage>
</organism>
<feature type="region of interest" description="Disordered" evidence="1">
    <location>
        <begin position="74"/>
        <end position="122"/>
    </location>
</feature>
<comment type="caution">
    <text evidence="2">The sequence shown here is derived from an EMBL/GenBank/DDBJ whole genome shotgun (WGS) entry which is preliminary data.</text>
</comment>
<feature type="compositionally biased region" description="Polar residues" evidence="1">
    <location>
        <begin position="489"/>
        <end position="513"/>
    </location>
</feature>
<feature type="region of interest" description="Disordered" evidence="1">
    <location>
        <begin position="357"/>
        <end position="403"/>
    </location>
</feature>
<feature type="compositionally biased region" description="Basic and acidic residues" evidence="1">
    <location>
        <begin position="514"/>
        <end position="524"/>
    </location>
</feature>
<gene>
    <name evidence="2" type="ORF">EC957_005052</name>
</gene>
<evidence type="ECO:0000313" key="3">
    <source>
        <dbReference type="Proteomes" id="UP000723463"/>
    </source>
</evidence>
<dbReference type="EMBL" id="JAAAXW010000023">
    <property type="protein sequence ID" value="KAF9549060.1"/>
    <property type="molecule type" value="Genomic_DNA"/>
</dbReference>
<dbReference type="Proteomes" id="UP000723463">
    <property type="component" value="Unassembled WGS sequence"/>
</dbReference>
<sequence length="533" mass="58981">MESSSPPSTGEDPNVCLRFSLGPTNLGILRPHLDIMKEHPVVIEQRDFRFDVYGRPADVANAIAYSFLNPKNNTGPAPQGTSAVLAGASPGQKRQTSSVVHTRKEQQPPSLEQTRNDQRKSDTIAGRLTAGRIHIDDQATPHGYLINTTEPSTSSTKTLSSHEASVTTDLASPPSMQEVNKWKTDYDLAWERLYGPRNNMQQEATESMESKTWSVTILLSMPFRVIQYLMLTSHGFKTYLVEEPNLDACTRQGISRERIKLIAEQAGMVVAINNVQLPSIDSNPEESPVWLQLDDRKALRAVLLGVCKALEQEPVRGVIQMGLGQSELELRKTWDGILGQTITSGTTPNEREWVMDDRTSREENVQPPVSATWGESPTEARRVQGDRNSAAPAAQRRRQTEPAWHPVTARITSPNRIAEHRRTSERDVWNNRLTDGWDSAAGVHRSPWDTPSVVATDPWMATTSQSVGNFFTESGHNGAESFVDGAMGPSTSNSSLSEDSQGNGRRCRSTSSQEAREPRHHDDSNSNNNSEDP</sequence>
<accession>A0A9P6K6B7</accession>
<reference evidence="2" key="1">
    <citation type="journal article" date="2020" name="Fungal Divers.">
        <title>Resolving the Mortierellaceae phylogeny through synthesis of multi-gene phylogenetics and phylogenomics.</title>
        <authorList>
            <person name="Vandepol N."/>
            <person name="Liber J."/>
            <person name="Desiro A."/>
            <person name="Na H."/>
            <person name="Kennedy M."/>
            <person name="Barry K."/>
            <person name="Grigoriev I.V."/>
            <person name="Miller A.N."/>
            <person name="O'Donnell K."/>
            <person name="Stajich J.E."/>
            <person name="Bonito G."/>
        </authorList>
    </citation>
    <scope>NUCLEOTIDE SEQUENCE</scope>
    <source>
        <strain evidence="2">NRRL 2591</strain>
    </source>
</reference>
<feature type="region of interest" description="Disordered" evidence="1">
    <location>
        <begin position="139"/>
        <end position="173"/>
    </location>
</feature>
<name>A0A9P6K6B7_9FUNG</name>
<evidence type="ECO:0000313" key="2">
    <source>
        <dbReference type="EMBL" id="KAF9549060.1"/>
    </source>
</evidence>
<protein>
    <submittedName>
        <fullName evidence="2">Uncharacterized protein</fullName>
    </submittedName>
</protein>
<feature type="region of interest" description="Disordered" evidence="1">
    <location>
        <begin position="470"/>
        <end position="533"/>
    </location>
</feature>
<proteinExistence type="predicted"/>
<keyword evidence="3" id="KW-1185">Reference proteome</keyword>
<evidence type="ECO:0000256" key="1">
    <source>
        <dbReference type="SAM" id="MobiDB-lite"/>
    </source>
</evidence>